<evidence type="ECO:0000313" key="1">
    <source>
        <dbReference type="EMBL" id="GAJ02387.1"/>
    </source>
</evidence>
<sequence>ITIVNGKIIVRDGRLVTIDEDKVVEKANKISQKMIEG</sequence>
<organism evidence="1">
    <name type="scientific">marine sediment metagenome</name>
    <dbReference type="NCBI Taxonomy" id="412755"/>
    <lineage>
        <taxon>unclassified sequences</taxon>
        <taxon>metagenomes</taxon>
        <taxon>ecological metagenomes</taxon>
    </lineage>
</organism>
<dbReference type="Gene3D" id="2.30.40.10">
    <property type="entry name" value="Urease, subunit C, domain 1"/>
    <property type="match status" value="1"/>
</dbReference>
<feature type="non-terminal residue" evidence="1">
    <location>
        <position position="1"/>
    </location>
</feature>
<evidence type="ECO:0008006" key="2">
    <source>
        <dbReference type="Google" id="ProtNLM"/>
    </source>
</evidence>
<protein>
    <recommendedName>
        <fullName evidence="2">Amidohydrolase-related domain-containing protein</fullName>
    </recommendedName>
</protein>
<dbReference type="SUPFAM" id="SSF51338">
    <property type="entry name" value="Composite domain of metallo-dependent hydrolases"/>
    <property type="match status" value="1"/>
</dbReference>
<accession>X1UFP7</accession>
<gene>
    <name evidence="1" type="ORF">S12H4_28298</name>
</gene>
<dbReference type="EMBL" id="BARW01016223">
    <property type="protein sequence ID" value="GAJ02387.1"/>
    <property type="molecule type" value="Genomic_DNA"/>
</dbReference>
<dbReference type="AlphaFoldDB" id="X1UFP7"/>
<name>X1UFP7_9ZZZZ</name>
<dbReference type="GO" id="GO:0016810">
    <property type="term" value="F:hydrolase activity, acting on carbon-nitrogen (but not peptide) bonds"/>
    <property type="evidence" value="ECO:0007669"/>
    <property type="project" value="InterPro"/>
</dbReference>
<reference evidence="1" key="1">
    <citation type="journal article" date="2014" name="Front. Microbiol.">
        <title>High frequency of phylogenetically diverse reductive dehalogenase-homologous genes in deep subseafloor sedimentary metagenomes.</title>
        <authorList>
            <person name="Kawai M."/>
            <person name="Futagami T."/>
            <person name="Toyoda A."/>
            <person name="Takaki Y."/>
            <person name="Nishi S."/>
            <person name="Hori S."/>
            <person name="Arai W."/>
            <person name="Tsubouchi T."/>
            <person name="Morono Y."/>
            <person name="Uchiyama I."/>
            <person name="Ito T."/>
            <person name="Fujiyama A."/>
            <person name="Inagaki F."/>
            <person name="Takami H."/>
        </authorList>
    </citation>
    <scope>NUCLEOTIDE SEQUENCE</scope>
    <source>
        <strain evidence="1">Expedition CK06-06</strain>
    </source>
</reference>
<comment type="caution">
    <text evidence="1">The sequence shown here is derived from an EMBL/GenBank/DDBJ whole genome shotgun (WGS) entry which is preliminary data.</text>
</comment>
<dbReference type="InterPro" id="IPR011059">
    <property type="entry name" value="Metal-dep_hydrolase_composite"/>
</dbReference>
<proteinExistence type="predicted"/>